<reference evidence="11 12" key="1">
    <citation type="submission" date="2018-05" db="EMBL/GenBank/DDBJ databases">
        <title>Genomic Encyclopedia of Type Strains, Phase IV (KMG-IV): sequencing the most valuable type-strain genomes for metagenomic binning, comparative biology and taxonomic classification.</title>
        <authorList>
            <person name="Goeker M."/>
        </authorList>
    </citation>
    <scope>NUCLEOTIDE SEQUENCE [LARGE SCALE GENOMIC DNA]</scope>
    <source>
        <strain evidence="11 12">DSM 16791</strain>
    </source>
</reference>
<dbReference type="PANTHER" id="PTHR42885:SF1">
    <property type="entry name" value="THREONINE-PHOSPHATE DECARBOXYLASE"/>
    <property type="match status" value="1"/>
</dbReference>
<dbReference type="NCBIfam" id="TIGR01140">
    <property type="entry name" value="L_thr_O3P_dcar"/>
    <property type="match status" value="1"/>
</dbReference>
<dbReference type="GO" id="GO:0009236">
    <property type="term" value="P:cobalamin biosynthetic process"/>
    <property type="evidence" value="ECO:0007669"/>
    <property type="project" value="UniProtKB-UniPathway"/>
</dbReference>
<dbReference type="Gene3D" id="3.90.1150.10">
    <property type="entry name" value="Aspartate Aminotransferase, domain 1"/>
    <property type="match status" value="1"/>
</dbReference>
<evidence type="ECO:0000256" key="3">
    <source>
        <dbReference type="ARBA" id="ARBA00004953"/>
    </source>
</evidence>
<dbReference type="InterPro" id="IPR015422">
    <property type="entry name" value="PyrdxlP-dep_Trfase_small"/>
</dbReference>
<evidence type="ECO:0000256" key="4">
    <source>
        <dbReference type="ARBA" id="ARBA00012285"/>
    </source>
</evidence>
<evidence type="ECO:0000256" key="1">
    <source>
        <dbReference type="ARBA" id="ARBA00001933"/>
    </source>
</evidence>
<evidence type="ECO:0000259" key="10">
    <source>
        <dbReference type="Pfam" id="PF00155"/>
    </source>
</evidence>
<dbReference type="InterPro" id="IPR004838">
    <property type="entry name" value="NHTrfase_class1_PyrdxlP-BS"/>
</dbReference>
<comment type="cofactor">
    <cofactor evidence="1">
        <name>pyridoxal 5'-phosphate</name>
        <dbReference type="ChEBI" id="CHEBI:597326"/>
    </cofactor>
</comment>
<evidence type="ECO:0000256" key="2">
    <source>
        <dbReference type="ARBA" id="ARBA00003444"/>
    </source>
</evidence>
<dbReference type="InterPro" id="IPR015424">
    <property type="entry name" value="PyrdxlP-dep_Trfase"/>
</dbReference>
<dbReference type="PROSITE" id="PS00105">
    <property type="entry name" value="AA_TRANSFER_CLASS_1"/>
    <property type="match status" value="1"/>
</dbReference>
<dbReference type="PANTHER" id="PTHR42885">
    <property type="entry name" value="HISTIDINOL-PHOSPHATE AMINOTRANSFERASE-RELATED"/>
    <property type="match status" value="1"/>
</dbReference>
<accession>A0A317PG12</accession>
<evidence type="ECO:0000313" key="11">
    <source>
        <dbReference type="EMBL" id="PWV98964.1"/>
    </source>
</evidence>
<comment type="function">
    <text evidence="2">Decarboxylates L-threonine-O-3-phosphate to yield (R)-1-amino-2-propanol O-2-phosphate, the precursor for the linkage between the nucleotide loop and the corrin ring in cobalamin.</text>
</comment>
<evidence type="ECO:0000256" key="9">
    <source>
        <dbReference type="ARBA" id="ARBA00048531"/>
    </source>
</evidence>
<evidence type="ECO:0000256" key="7">
    <source>
        <dbReference type="ARBA" id="ARBA00023239"/>
    </source>
</evidence>
<evidence type="ECO:0000313" key="12">
    <source>
        <dbReference type="Proteomes" id="UP000246352"/>
    </source>
</evidence>
<dbReference type="InterPro" id="IPR015421">
    <property type="entry name" value="PyrdxlP-dep_Trfase_major"/>
</dbReference>
<dbReference type="GO" id="GO:0048472">
    <property type="term" value="F:threonine-phosphate decarboxylase activity"/>
    <property type="evidence" value="ECO:0007669"/>
    <property type="project" value="UniProtKB-EC"/>
</dbReference>
<proteinExistence type="predicted"/>
<feature type="domain" description="Aminotransferase class I/classII large" evidence="10">
    <location>
        <begin position="54"/>
        <end position="326"/>
    </location>
</feature>
<dbReference type="EC" id="4.1.1.81" evidence="4"/>
<evidence type="ECO:0000256" key="6">
    <source>
        <dbReference type="ARBA" id="ARBA00022898"/>
    </source>
</evidence>
<comment type="pathway">
    <text evidence="3">Cofactor biosynthesis; adenosylcobalamin biosynthesis.</text>
</comment>
<dbReference type="Pfam" id="PF00155">
    <property type="entry name" value="Aminotran_1_2"/>
    <property type="match status" value="1"/>
</dbReference>
<dbReference type="GO" id="GO:0030170">
    <property type="term" value="F:pyridoxal phosphate binding"/>
    <property type="evidence" value="ECO:0007669"/>
    <property type="project" value="InterPro"/>
</dbReference>
<dbReference type="CDD" id="cd00609">
    <property type="entry name" value="AAT_like"/>
    <property type="match status" value="1"/>
</dbReference>
<dbReference type="EMBL" id="QGTR01000004">
    <property type="protein sequence ID" value="PWV98964.1"/>
    <property type="molecule type" value="Genomic_DNA"/>
</dbReference>
<dbReference type="AlphaFoldDB" id="A0A317PG12"/>
<comment type="caution">
    <text evidence="11">The sequence shown here is derived from an EMBL/GenBank/DDBJ whole genome shotgun (WGS) entry which is preliminary data.</text>
</comment>
<keyword evidence="5" id="KW-0169">Cobalamin biosynthesis</keyword>
<organism evidence="11 12">
    <name type="scientific">Hoeflea marina</name>
    <dbReference type="NCBI Taxonomy" id="274592"/>
    <lineage>
        <taxon>Bacteria</taxon>
        <taxon>Pseudomonadati</taxon>
        <taxon>Pseudomonadota</taxon>
        <taxon>Alphaproteobacteria</taxon>
        <taxon>Hyphomicrobiales</taxon>
        <taxon>Rhizobiaceae</taxon>
        <taxon>Hoeflea</taxon>
    </lineage>
</organism>
<dbReference type="UniPathway" id="UPA00148"/>
<evidence type="ECO:0000256" key="5">
    <source>
        <dbReference type="ARBA" id="ARBA00022573"/>
    </source>
</evidence>
<dbReference type="RefSeq" id="WP_245415379.1">
    <property type="nucleotide sequence ID" value="NZ_QGTR01000004.1"/>
</dbReference>
<protein>
    <recommendedName>
        <fullName evidence="4">threonine-phosphate decarboxylase</fullName>
        <ecNumber evidence="4">4.1.1.81</ecNumber>
    </recommendedName>
    <alternativeName>
        <fullName evidence="8">L-threonine-O-3-phosphate decarboxylase</fullName>
    </alternativeName>
</protein>
<evidence type="ECO:0000256" key="8">
    <source>
        <dbReference type="ARBA" id="ARBA00029996"/>
    </source>
</evidence>
<sequence length="340" mass="35511">MATDPKPIAHGGALADAMARHGGAAADWLDLSTGVSPFSLELPAMDTDVWRRLPDPATVREMAAAARAYYRGGQLPVPTPGSQAAIQLLPRLAPSGLTRRVAILSPTYGEYELAFRRAGFDIAAATMLDAALDADVAVLANPNNPDGRRFDRATLTAFAEARAGRLTVVDEAFADMHPDLSIADLAGHLPGLVVLRSFGKFFGMAGIRLGFAFADREISAALEAGLGPWAVSGPALAVAGQAFSRPDLVDGLKARISTAHALTLAAIAQAGLELAGETALFALVGYRGAARLRDRLAADHVLTRAFDHSPDRLRIGLVADPEQAARLSATLRKAAAEGPA</sequence>
<dbReference type="SUPFAM" id="SSF53383">
    <property type="entry name" value="PLP-dependent transferases"/>
    <property type="match status" value="1"/>
</dbReference>
<comment type="catalytic activity">
    <reaction evidence="9">
        <text>O-phospho-L-threonine + H(+) = (R)-1-aminopropan-2-yl phosphate + CO2</text>
        <dbReference type="Rhea" id="RHEA:11492"/>
        <dbReference type="ChEBI" id="CHEBI:15378"/>
        <dbReference type="ChEBI" id="CHEBI:16526"/>
        <dbReference type="ChEBI" id="CHEBI:58563"/>
        <dbReference type="ChEBI" id="CHEBI:58675"/>
        <dbReference type="EC" id="4.1.1.81"/>
    </reaction>
</comment>
<dbReference type="Proteomes" id="UP000246352">
    <property type="component" value="Unassembled WGS sequence"/>
</dbReference>
<dbReference type="InterPro" id="IPR005860">
    <property type="entry name" value="CobD"/>
</dbReference>
<dbReference type="InterPro" id="IPR004839">
    <property type="entry name" value="Aminotransferase_I/II_large"/>
</dbReference>
<keyword evidence="12" id="KW-1185">Reference proteome</keyword>
<keyword evidence="7" id="KW-0456">Lyase</keyword>
<gene>
    <name evidence="11" type="ORF">DFR52_104255</name>
</gene>
<keyword evidence="6" id="KW-0663">Pyridoxal phosphate</keyword>
<name>A0A317PG12_9HYPH</name>
<dbReference type="Gene3D" id="3.40.640.10">
    <property type="entry name" value="Type I PLP-dependent aspartate aminotransferase-like (Major domain)"/>
    <property type="match status" value="1"/>
</dbReference>